<dbReference type="EMBL" id="FXWK01000001">
    <property type="protein sequence ID" value="SMQ68581.1"/>
    <property type="molecule type" value="Genomic_DNA"/>
</dbReference>
<feature type="domain" description="ABC-three component systems C-terminal" evidence="1">
    <location>
        <begin position="207"/>
        <end position="334"/>
    </location>
</feature>
<accession>A0A1Y6F4W8</accession>
<proteinExistence type="predicted"/>
<dbReference type="OrthoDB" id="3242664at2"/>
<evidence type="ECO:0000313" key="3">
    <source>
        <dbReference type="Proteomes" id="UP000194474"/>
    </source>
</evidence>
<protein>
    <recommendedName>
        <fullName evidence="1">ABC-three component systems C-terminal domain-containing protein</fullName>
    </recommendedName>
</protein>
<name>A0A1Y6F4W8_9HYPH</name>
<dbReference type="Proteomes" id="UP000194474">
    <property type="component" value="Unassembled WGS sequence"/>
</dbReference>
<dbReference type="RefSeq" id="WP_086469897.1">
    <property type="nucleotide sequence ID" value="NZ_FXWK01000001.1"/>
</dbReference>
<sequence>MGGKLTYRDDILLLSAKALERFVHRWVATRMIDYMDHYEFGDSSDMGRDVGGFVTAARHEGEWDNFQCKKLAKPLDAPTLFEEVGKILHFAAEGHFTAPRKYFFVAPKGFNRSAEELLHNPERFRATMLAEWDTRCARKIRSNGEHVPMTPALQRLIKRHPFRNIEGWDVDKMLALPGMDLVLADTFGDDPGQAPGGSVPVGVADEEAVYVGQLVSIYSDHAGIPFADADAVMDHPEHGMHLAMQRRRYYDTDAFRRHFRDNLDPEHLRHFNDEVHAGVFETYAATSGFDRLTQVMDRAGRLDVTGIFGRHRRASVQVRQGTCHHLANEGVMPWKKP</sequence>
<keyword evidence="3" id="KW-1185">Reference proteome</keyword>
<evidence type="ECO:0000259" key="1">
    <source>
        <dbReference type="Pfam" id="PF20282"/>
    </source>
</evidence>
<evidence type="ECO:0000313" key="2">
    <source>
        <dbReference type="EMBL" id="SMQ68581.1"/>
    </source>
</evidence>
<organism evidence="2 3">
    <name type="scientific">Devosia lucknowensis</name>
    <dbReference type="NCBI Taxonomy" id="1096929"/>
    <lineage>
        <taxon>Bacteria</taxon>
        <taxon>Pseudomonadati</taxon>
        <taxon>Pseudomonadota</taxon>
        <taxon>Alphaproteobacteria</taxon>
        <taxon>Hyphomicrobiales</taxon>
        <taxon>Devosiaceae</taxon>
        <taxon>Devosia</taxon>
    </lineage>
</organism>
<gene>
    <name evidence="2" type="ORF">SAMN06295905_1592</name>
</gene>
<dbReference type="Pfam" id="PF20282">
    <property type="entry name" value="CTD6"/>
    <property type="match status" value="1"/>
</dbReference>
<dbReference type="InterPro" id="IPR046914">
    <property type="entry name" value="ABC-3C_CTD6"/>
</dbReference>
<reference evidence="3" key="1">
    <citation type="submission" date="2017-04" db="EMBL/GenBank/DDBJ databases">
        <authorList>
            <person name="Varghese N."/>
            <person name="Submissions S."/>
        </authorList>
    </citation>
    <scope>NUCLEOTIDE SEQUENCE [LARGE SCALE GENOMIC DNA]</scope>
</reference>
<dbReference type="AlphaFoldDB" id="A0A1Y6F4W8"/>